<name>A0ACC0EBQ3_9BASI</name>
<dbReference type="Proteomes" id="UP001060170">
    <property type="component" value="Chromosome 9"/>
</dbReference>
<gene>
    <name evidence="1" type="ORF">MJO28_009917</name>
</gene>
<evidence type="ECO:0000313" key="2">
    <source>
        <dbReference type="Proteomes" id="UP001060170"/>
    </source>
</evidence>
<evidence type="ECO:0000313" key="1">
    <source>
        <dbReference type="EMBL" id="KAI7948009.1"/>
    </source>
</evidence>
<accession>A0ACC0EBQ3</accession>
<organism evidence="1 2">
    <name type="scientific">Puccinia striiformis f. sp. tritici</name>
    <dbReference type="NCBI Taxonomy" id="168172"/>
    <lineage>
        <taxon>Eukaryota</taxon>
        <taxon>Fungi</taxon>
        <taxon>Dikarya</taxon>
        <taxon>Basidiomycota</taxon>
        <taxon>Pucciniomycotina</taxon>
        <taxon>Pucciniomycetes</taxon>
        <taxon>Pucciniales</taxon>
        <taxon>Pucciniaceae</taxon>
        <taxon>Puccinia</taxon>
    </lineage>
</organism>
<dbReference type="EMBL" id="CM045873">
    <property type="protein sequence ID" value="KAI7948009.1"/>
    <property type="molecule type" value="Genomic_DNA"/>
</dbReference>
<reference evidence="2" key="2">
    <citation type="journal article" date="2018" name="Mol. Plant Microbe Interact.">
        <title>Genome sequence resources for the wheat stripe rust pathogen (Puccinia striiformis f. sp. tritici) and the barley stripe rust pathogen (Puccinia striiformis f. sp. hordei).</title>
        <authorList>
            <person name="Xia C."/>
            <person name="Wang M."/>
            <person name="Yin C."/>
            <person name="Cornejo O.E."/>
            <person name="Hulbert S.H."/>
            <person name="Chen X."/>
        </authorList>
    </citation>
    <scope>NUCLEOTIDE SEQUENCE [LARGE SCALE GENOMIC DNA]</scope>
    <source>
        <strain evidence="2">93-210</strain>
    </source>
</reference>
<comment type="caution">
    <text evidence="1">The sequence shown here is derived from an EMBL/GenBank/DDBJ whole genome shotgun (WGS) entry which is preliminary data.</text>
</comment>
<keyword evidence="2" id="KW-1185">Reference proteome</keyword>
<reference evidence="1 2" key="3">
    <citation type="journal article" date="2022" name="Microbiol. Spectr.">
        <title>Folding features and dynamics of 3D genome architecture in plant fungal pathogens.</title>
        <authorList>
            <person name="Xia C."/>
        </authorList>
    </citation>
    <scope>NUCLEOTIDE SEQUENCE [LARGE SCALE GENOMIC DNA]</scope>
    <source>
        <strain evidence="1 2">93-210</strain>
    </source>
</reference>
<protein>
    <submittedName>
        <fullName evidence="1">Uncharacterized protein</fullName>
    </submittedName>
</protein>
<reference evidence="2" key="1">
    <citation type="journal article" date="2018" name="BMC Genomics">
        <title>Genomic insights into host adaptation between the wheat stripe rust pathogen (Puccinia striiformis f. sp. tritici) and the barley stripe rust pathogen (Puccinia striiformis f. sp. hordei).</title>
        <authorList>
            <person name="Xia C."/>
            <person name="Wang M."/>
            <person name="Yin C."/>
            <person name="Cornejo O.E."/>
            <person name="Hulbert S.H."/>
            <person name="Chen X."/>
        </authorList>
    </citation>
    <scope>NUCLEOTIDE SEQUENCE [LARGE SCALE GENOMIC DNA]</scope>
    <source>
        <strain evidence="2">93-210</strain>
    </source>
</reference>
<proteinExistence type="predicted"/>
<sequence length="60" mass="6708">MNPHVVHATHYSMALVTDGHTMTKLGEEFEPIITDLVQSGNSNQQILDHLKDIYSISISE</sequence>